<dbReference type="Pfam" id="PF13087">
    <property type="entry name" value="AAA_12"/>
    <property type="match status" value="1"/>
</dbReference>
<dbReference type="GO" id="GO:0004386">
    <property type="term" value="F:helicase activity"/>
    <property type="evidence" value="ECO:0007669"/>
    <property type="project" value="InterPro"/>
</dbReference>
<dbReference type="Pfam" id="PF21143">
    <property type="entry name" value="Aquarius_N_2nd"/>
    <property type="match status" value="1"/>
</dbReference>
<feature type="domain" description="DNA2/NAM7 helicase-like C-terminal" evidence="3">
    <location>
        <begin position="1155"/>
        <end position="1345"/>
    </location>
</feature>
<feature type="domain" description="RNA helicase aquarius beta-barrel" evidence="5">
    <location>
        <begin position="522"/>
        <end position="687"/>
    </location>
</feature>
<reference evidence="7 8" key="1">
    <citation type="journal article" date="2015" name="Genome Biol. Evol.">
        <title>Phylogenomic analyses indicate that early fungi evolved digesting cell walls of algal ancestors of land plants.</title>
        <authorList>
            <person name="Chang Y."/>
            <person name="Wang S."/>
            <person name="Sekimoto S."/>
            <person name="Aerts A.L."/>
            <person name="Choi C."/>
            <person name="Clum A."/>
            <person name="LaButti K.M."/>
            <person name="Lindquist E.A."/>
            <person name="Yee Ngan C."/>
            <person name="Ohm R.A."/>
            <person name="Salamov A.A."/>
            <person name="Grigoriev I.V."/>
            <person name="Spatafora J.W."/>
            <person name="Berbee M.L."/>
        </authorList>
    </citation>
    <scope>NUCLEOTIDE SEQUENCE [LARGE SCALE GENOMIC DNA]</scope>
    <source>
        <strain evidence="7 8">NRRL 28638</strain>
    </source>
</reference>
<dbReference type="SUPFAM" id="SSF52540">
    <property type="entry name" value="P-loop containing nucleoside triphosphate hydrolases"/>
    <property type="match status" value="1"/>
</dbReference>
<evidence type="ECO:0000259" key="5">
    <source>
        <dbReference type="Pfam" id="PF21143"/>
    </source>
</evidence>
<dbReference type="OMA" id="YRVWLDC"/>
<dbReference type="Pfam" id="PF16399">
    <property type="entry name" value="Aquarius_N_1st"/>
    <property type="match status" value="1"/>
</dbReference>
<comment type="subunit">
    <text evidence="1">Belongs to the 40S cdc5-associated complex (or cwf complex), a spliceosome sub-complex reminiscent of a late-stage spliceosome.</text>
</comment>
<dbReference type="Pfam" id="PF13086">
    <property type="entry name" value="AAA_11"/>
    <property type="match status" value="1"/>
</dbReference>
<evidence type="ECO:0000256" key="1">
    <source>
        <dbReference type="PIRNR" id="PIRNR038901"/>
    </source>
</evidence>
<keyword evidence="1" id="KW-0539">Nucleus</keyword>
<proteinExistence type="inferred from homology"/>
<keyword evidence="1" id="KW-0508">mRNA splicing</keyword>
<gene>
    <name evidence="7" type="ORF">CONCODRAFT_5963</name>
</gene>
<dbReference type="FunFam" id="3.40.50.300:FF:002863">
    <property type="entry name" value="Pre-mRNA-splicing factor cwf11"/>
    <property type="match status" value="1"/>
</dbReference>
<evidence type="ECO:0000259" key="3">
    <source>
        <dbReference type="Pfam" id="PF13087"/>
    </source>
</evidence>
<dbReference type="PANTHER" id="PTHR10887:SF5">
    <property type="entry name" value="RNA HELICASE AQUARIUS"/>
    <property type="match status" value="1"/>
</dbReference>
<dbReference type="InterPro" id="IPR041679">
    <property type="entry name" value="DNA2/NAM7-like_C"/>
</dbReference>
<dbReference type="GO" id="GO:0003729">
    <property type="term" value="F:mRNA binding"/>
    <property type="evidence" value="ECO:0007669"/>
    <property type="project" value="TreeGrafter"/>
</dbReference>
<evidence type="ECO:0000259" key="6">
    <source>
        <dbReference type="Pfam" id="PF21144"/>
    </source>
</evidence>
<sequence>MKAKYRLLPSYIDSSELLPSYQLDYNNLKNDELIKLSKKHWNNNIKFSESTINNVFFNYLLNTEDYILNLLKLNYSSYLEKYLIPNLTNESSDVHIISIILLLNQNFKVSKLESIQNEFPIIFNRLVKLLVKGIKSVNYNKKEYKFLKNTRNTLLIQTELIKFFIKISNNLTIKFIRVEVIKFISIGVYSNIDKDKLVNKILPSHHNGLKLWNTFNSELEQLGEEGSVSTLNEINLIYNLIQNSIELISKLPKLQFKSELNEDELSQVKYCEVVIELIIDLLSMLRTRRFLIHLVEDCHYILLLQLSPILSQKSNPINQHLVELVNRLKLYFQLEVDENTGAALTPNEIQDAHYQRLSQIQLIAFKHFKRPLEEFYLTNIAKIDNKDSFISHINNLSTEELIKLCELVYIRTKSENDEYFERSFLLEALAFKYQRPINPIDILRSTPLYPTEATLFDPKLLQAQLYNGSQTLSIPKLGTEFLSIFDYFYRNFYLYQYESLYSIWQDIEDVLRRLNATYVASGGGSTEFMGWARMGIRVQGMQIVKVSKPKLGEAVPSEVLAELTIDLSKLSEKHQIEWMSLKPFDTLFLTLVDAKNMNNEEVNEDNTLPYGIKYIRGCEVAQLLTPDGKNIDPYQLQSPDRAFQAKDGRYLSVRVKLDPNQYTEDTRLIQQNFMPDIYTNFNLLIRRNPRENQFKSVLETIRDLIDAGENSIPEWLKGGLLGYDDVRTLHYSYLLEGEAEDIDFRDTFLDSNHLKESFSDDKFIINSEGNLDELQPPFKIEFQGKASKKKKKLLKSSASGKTTLNVTSYKFPNLGPFNHIQQNLNTIKFTPTQVEAIRSGCNPGLTMIVGPPGTGKTDVAVQIISNLYHNNPNQRILLVTHSNHALNRLFEKIQALDIDDNHLLRLGHGTDELLGGAQFGKYGRLDSFLEKRFALLKDTEKLVTSLGFQGANHADTCETSIYFFEQHVLPSWADYLEQIDKLMDSEDSTDSARDLIISNFPFTSYFSDAPQPIFSESASVEELKDSALGCYRHLKSLYDDLFTLRPLELLRNSYDRANYLLTNCARIVAMTCTHAALKRQELIRLGFKYNTVIMEEAGQILEIETAIPLLLQSSTNSLDDENIGNQVKRVILLGDHAQLPPIVKGLAFQNYGNMECSMFDRLIQLDVQTITLDRQGRARPKIADLYRMRYPTLQDLPKVQESEEYLSSNTGLSHTFQLINVEDYQGKGETQPQPYFYQNLGEAEYLVSMYQYMRLLGYSSDKITILTTYAGQKALIQDVLEKRCGWNDFFKPFPIVSTVDGYQGEQNDYILLSLVRTSRVGYIRDIRRWTTALSRARLGLYIFCRQALFSQVPELSQSLSLIQNSQPEGKLSLVEGETYPTKRADGEEKDGDRLIGDVVEMGKLVFEMVESGNFIKNDQEEEYINPEDLAETNFEE</sequence>
<comment type="similarity">
    <text evidence="1">Belongs to the CWF11 family.</text>
</comment>
<dbReference type="Gene3D" id="3.40.50.300">
    <property type="entry name" value="P-loop containing nucleotide triphosphate hydrolases"/>
    <property type="match status" value="2"/>
</dbReference>
<evidence type="ECO:0000313" key="7">
    <source>
        <dbReference type="EMBL" id="KXN71324.1"/>
    </source>
</evidence>
<dbReference type="GO" id="GO:0045292">
    <property type="term" value="P:mRNA cis splicing, via spliceosome"/>
    <property type="evidence" value="ECO:0007669"/>
    <property type="project" value="UniProtKB-UniRule"/>
</dbReference>
<dbReference type="InterPro" id="IPR048967">
    <property type="entry name" value="Aquarius_insert"/>
</dbReference>
<dbReference type="GO" id="GO:0005684">
    <property type="term" value="C:U2-type spliceosomal complex"/>
    <property type="evidence" value="ECO:0007669"/>
    <property type="project" value="UniProtKB-UniRule"/>
</dbReference>
<evidence type="ECO:0000259" key="2">
    <source>
        <dbReference type="Pfam" id="PF13086"/>
    </source>
</evidence>
<protein>
    <recommendedName>
        <fullName evidence="1">Pre-mRNA-splicing factor</fullName>
    </recommendedName>
</protein>
<feature type="domain" description="DNA2/NAM7 helicase helicase" evidence="2">
    <location>
        <begin position="831"/>
        <end position="1144"/>
    </location>
</feature>
<keyword evidence="1" id="KW-0507">mRNA processing</keyword>
<keyword evidence="8" id="KW-1185">Reference proteome</keyword>
<dbReference type="CDD" id="cd17935">
    <property type="entry name" value="EEXXQc_AQR"/>
    <property type="match status" value="1"/>
</dbReference>
<dbReference type="EMBL" id="KQ964477">
    <property type="protein sequence ID" value="KXN71324.1"/>
    <property type="molecule type" value="Genomic_DNA"/>
</dbReference>
<dbReference type="InterPro" id="IPR032174">
    <property type="entry name" value="Aquarius_N"/>
</dbReference>
<name>A0A137P8P6_CONC2</name>
<evidence type="ECO:0000313" key="8">
    <source>
        <dbReference type="Proteomes" id="UP000070444"/>
    </source>
</evidence>
<dbReference type="Proteomes" id="UP000070444">
    <property type="component" value="Unassembled WGS sequence"/>
</dbReference>
<dbReference type="InterPro" id="IPR047187">
    <property type="entry name" value="SF1_C_Upf1"/>
</dbReference>
<evidence type="ECO:0000259" key="4">
    <source>
        <dbReference type="Pfam" id="PF16399"/>
    </source>
</evidence>
<dbReference type="InterPro" id="IPR041677">
    <property type="entry name" value="DNA2/NAM7_AAA_11"/>
</dbReference>
<dbReference type="CDD" id="cd18808">
    <property type="entry name" value="SF1_C_Upf1"/>
    <property type="match status" value="1"/>
</dbReference>
<dbReference type="OrthoDB" id="1879at2759"/>
<comment type="function">
    <text evidence="1">Involved in mRNA splicing where it associates with cdc5 and the other cwf proteins as part of the spliceosome.</text>
</comment>
<dbReference type="Pfam" id="PF21144">
    <property type="entry name" value="Aquarius_N_3rd"/>
    <property type="match status" value="1"/>
</dbReference>
<dbReference type="STRING" id="796925.A0A137P8P6"/>
<feature type="domain" description="RNA helicase aquarius insertion" evidence="6">
    <location>
        <begin position="739"/>
        <end position="818"/>
    </location>
</feature>
<comment type="subcellular location">
    <subcellularLocation>
        <location evidence="1">Nucleus</location>
    </subcellularLocation>
</comment>
<dbReference type="InterPro" id="IPR045055">
    <property type="entry name" value="DNA2/NAM7-like"/>
</dbReference>
<feature type="domain" description="RNA helicase aquarius N-terminal" evidence="4">
    <location>
        <begin position="33"/>
        <end position="435"/>
    </location>
</feature>
<dbReference type="PIRSF" id="PIRSF038901">
    <property type="entry name" value="AQR_cwf11"/>
    <property type="match status" value="1"/>
</dbReference>
<organism evidence="7 8">
    <name type="scientific">Conidiobolus coronatus (strain ATCC 28846 / CBS 209.66 / NRRL 28638)</name>
    <name type="common">Delacroixia coronata</name>
    <dbReference type="NCBI Taxonomy" id="796925"/>
    <lineage>
        <taxon>Eukaryota</taxon>
        <taxon>Fungi</taxon>
        <taxon>Fungi incertae sedis</taxon>
        <taxon>Zoopagomycota</taxon>
        <taxon>Entomophthoromycotina</taxon>
        <taxon>Entomophthoromycetes</taxon>
        <taxon>Entomophthorales</taxon>
        <taxon>Ancylistaceae</taxon>
        <taxon>Conidiobolus</taxon>
    </lineage>
</organism>
<accession>A0A137P8P6</accession>
<dbReference type="InterPro" id="IPR026300">
    <property type="entry name" value="CWF11_fam"/>
</dbReference>
<dbReference type="GO" id="GO:0071013">
    <property type="term" value="C:catalytic step 2 spliceosome"/>
    <property type="evidence" value="ECO:0007669"/>
    <property type="project" value="TreeGrafter"/>
</dbReference>
<dbReference type="InterPro" id="IPR027417">
    <property type="entry name" value="P-loop_NTPase"/>
</dbReference>
<dbReference type="PANTHER" id="PTHR10887">
    <property type="entry name" value="DNA2/NAM7 HELICASE FAMILY"/>
    <property type="match status" value="1"/>
</dbReference>
<dbReference type="InterPro" id="IPR048966">
    <property type="entry name" value="Aquarius_b-barrel"/>
</dbReference>